<dbReference type="EMBL" id="JANSHE010003069">
    <property type="protein sequence ID" value="KAJ2987860.1"/>
    <property type="molecule type" value="Genomic_DNA"/>
</dbReference>
<protein>
    <submittedName>
        <fullName evidence="1">Uncharacterized protein</fullName>
    </submittedName>
</protein>
<name>A0ACC1P8S0_9APHY</name>
<sequence>MTTGPLRDETKSTPPFSASSSISFSYRYHHHVRYRWKGHQVQGCRLLGCGEPLKIEEVEVAPPRAHEVRIRILYTGICHTDEYTRSGKDPEGVFPVILGHEGGGVVESVGEGVTSVKVGDHVIPLYTAECRECKFCKSGKTNLCGSVRATQGQGLMPDKSVRDLPDEVMDADEEDVPLAVAWRPVPEPAARQSTASLQSTPSSTKLASSPPSNGESNTKAAVLQHASSEPRASCASEASRQVSELKEVRPSENLPPTFTLPPTSSLTSANPLPSHVNRPRSPPLSLSPRPVDRLVLKIRIMIPKHLRRKRKSSLERQLGWDSDLSDLTPLEESTDEGESEVDSADSESASESESDDEPLANVGRALKIECPHTDILYALLAHQDIA</sequence>
<keyword evidence="2" id="KW-1185">Reference proteome</keyword>
<reference evidence="1" key="1">
    <citation type="submission" date="2022-08" db="EMBL/GenBank/DDBJ databases">
        <title>Genome Sequence of Pycnoporus sanguineus.</title>
        <authorList>
            <person name="Buettner E."/>
        </authorList>
    </citation>
    <scope>NUCLEOTIDE SEQUENCE</scope>
    <source>
        <strain evidence="1">CG-C14</strain>
    </source>
</reference>
<evidence type="ECO:0000313" key="1">
    <source>
        <dbReference type="EMBL" id="KAJ2987860.1"/>
    </source>
</evidence>
<evidence type="ECO:0000313" key="2">
    <source>
        <dbReference type="Proteomes" id="UP001144978"/>
    </source>
</evidence>
<gene>
    <name evidence="1" type="ORF">NUW54_g9300</name>
</gene>
<comment type="caution">
    <text evidence="1">The sequence shown here is derived from an EMBL/GenBank/DDBJ whole genome shotgun (WGS) entry which is preliminary data.</text>
</comment>
<accession>A0ACC1P8S0</accession>
<dbReference type="Proteomes" id="UP001144978">
    <property type="component" value="Unassembled WGS sequence"/>
</dbReference>
<organism evidence="1 2">
    <name type="scientific">Trametes sanguinea</name>
    <dbReference type="NCBI Taxonomy" id="158606"/>
    <lineage>
        <taxon>Eukaryota</taxon>
        <taxon>Fungi</taxon>
        <taxon>Dikarya</taxon>
        <taxon>Basidiomycota</taxon>
        <taxon>Agaricomycotina</taxon>
        <taxon>Agaricomycetes</taxon>
        <taxon>Polyporales</taxon>
        <taxon>Polyporaceae</taxon>
        <taxon>Trametes</taxon>
    </lineage>
</organism>
<proteinExistence type="predicted"/>